<evidence type="ECO:0000313" key="2">
    <source>
        <dbReference type="Proteomes" id="UP000765509"/>
    </source>
</evidence>
<dbReference type="SUPFAM" id="SSF56672">
    <property type="entry name" value="DNA/RNA polymerases"/>
    <property type="match status" value="1"/>
</dbReference>
<accession>A0A9Q3D7D7</accession>
<proteinExistence type="predicted"/>
<sequence length="297" mass="34694">MGDAIREHSDDDQDPKEEFLVECQEETQLKIQDVYGAHCSIVDREYLDNHFPHLEKKLFPTKAKNVKISSEKMTSIGTIIKDIIMPHRKRNIRLHPEFLMLEDAHIKGYLLVTDNQRMYCIDIYNSKNTHITIGTNKERKFSLDTYHMSIQDPLEELLNKFKELQLSANRIKPLGKIRGHDIEIYMDVERPYPPMLRRPLYPAGLETRKEIERHINEILDIDVIRTIGKNEIVEITTPFLITLYDGISRFCGDFRALNNYTKAARYPVPGIPHPRKAFTSQINNQNGLYESLSPEWS</sequence>
<organism evidence="1 2">
    <name type="scientific">Austropuccinia psidii MF-1</name>
    <dbReference type="NCBI Taxonomy" id="1389203"/>
    <lineage>
        <taxon>Eukaryota</taxon>
        <taxon>Fungi</taxon>
        <taxon>Dikarya</taxon>
        <taxon>Basidiomycota</taxon>
        <taxon>Pucciniomycotina</taxon>
        <taxon>Pucciniomycetes</taxon>
        <taxon>Pucciniales</taxon>
        <taxon>Sphaerophragmiaceae</taxon>
        <taxon>Austropuccinia</taxon>
    </lineage>
</organism>
<dbReference type="AlphaFoldDB" id="A0A9Q3D7D7"/>
<dbReference type="EMBL" id="AVOT02014620">
    <property type="protein sequence ID" value="MBW0498229.1"/>
    <property type="molecule type" value="Genomic_DNA"/>
</dbReference>
<evidence type="ECO:0000313" key="1">
    <source>
        <dbReference type="EMBL" id="MBW0498229.1"/>
    </source>
</evidence>
<dbReference type="InterPro" id="IPR043502">
    <property type="entry name" value="DNA/RNA_pol_sf"/>
</dbReference>
<comment type="caution">
    <text evidence="1">The sequence shown here is derived from an EMBL/GenBank/DDBJ whole genome shotgun (WGS) entry which is preliminary data.</text>
</comment>
<gene>
    <name evidence="1" type="ORF">O181_037944</name>
</gene>
<keyword evidence="2" id="KW-1185">Reference proteome</keyword>
<reference evidence="1" key="1">
    <citation type="submission" date="2021-03" db="EMBL/GenBank/DDBJ databases">
        <title>Draft genome sequence of rust myrtle Austropuccinia psidii MF-1, a brazilian biotype.</title>
        <authorList>
            <person name="Quecine M.C."/>
            <person name="Pachon D.M.R."/>
            <person name="Bonatelli M.L."/>
            <person name="Correr F.H."/>
            <person name="Franceschini L.M."/>
            <person name="Leite T.F."/>
            <person name="Margarido G.R.A."/>
            <person name="Almeida C.A."/>
            <person name="Ferrarezi J.A."/>
            <person name="Labate C.A."/>
        </authorList>
    </citation>
    <scope>NUCLEOTIDE SEQUENCE</scope>
    <source>
        <strain evidence="1">MF-1</strain>
    </source>
</reference>
<protein>
    <submittedName>
        <fullName evidence="1">Uncharacterized protein</fullName>
    </submittedName>
</protein>
<dbReference type="Gene3D" id="3.10.10.10">
    <property type="entry name" value="HIV Type 1 Reverse Transcriptase, subunit A, domain 1"/>
    <property type="match status" value="1"/>
</dbReference>
<dbReference type="Proteomes" id="UP000765509">
    <property type="component" value="Unassembled WGS sequence"/>
</dbReference>
<name>A0A9Q3D7D7_9BASI</name>